<organism evidence="1 2">
    <name type="scientific">Ambispora gerdemannii</name>
    <dbReference type="NCBI Taxonomy" id="144530"/>
    <lineage>
        <taxon>Eukaryota</taxon>
        <taxon>Fungi</taxon>
        <taxon>Fungi incertae sedis</taxon>
        <taxon>Mucoromycota</taxon>
        <taxon>Glomeromycotina</taxon>
        <taxon>Glomeromycetes</taxon>
        <taxon>Archaeosporales</taxon>
        <taxon>Ambisporaceae</taxon>
        <taxon>Ambispora</taxon>
    </lineage>
</organism>
<dbReference type="Proteomes" id="UP000789831">
    <property type="component" value="Unassembled WGS sequence"/>
</dbReference>
<dbReference type="OrthoDB" id="10057496at2759"/>
<dbReference type="SUPFAM" id="SSF48403">
    <property type="entry name" value="Ankyrin repeat"/>
    <property type="match status" value="1"/>
</dbReference>
<dbReference type="Gene3D" id="1.25.40.20">
    <property type="entry name" value="Ankyrin repeat-containing domain"/>
    <property type="match status" value="1"/>
</dbReference>
<dbReference type="AlphaFoldDB" id="A0A9N8VTZ7"/>
<dbReference type="Pfam" id="PF00023">
    <property type="entry name" value="Ank"/>
    <property type="match status" value="1"/>
</dbReference>
<dbReference type="EMBL" id="CAJVPL010000212">
    <property type="protein sequence ID" value="CAG8466279.1"/>
    <property type="molecule type" value="Genomic_DNA"/>
</dbReference>
<keyword evidence="2" id="KW-1185">Reference proteome</keyword>
<evidence type="ECO:0000313" key="2">
    <source>
        <dbReference type="Proteomes" id="UP000789831"/>
    </source>
</evidence>
<reference evidence="1" key="1">
    <citation type="submission" date="2021-06" db="EMBL/GenBank/DDBJ databases">
        <authorList>
            <person name="Kallberg Y."/>
            <person name="Tangrot J."/>
            <person name="Rosling A."/>
        </authorList>
    </citation>
    <scope>NUCLEOTIDE SEQUENCE</scope>
    <source>
        <strain evidence="1">MT106</strain>
    </source>
</reference>
<evidence type="ECO:0000313" key="1">
    <source>
        <dbReference type="EMBL" id="CAG8466279.1"/>
    </source>
</evidence>
<accession>A0A9N8VTZ7</accession>
<gene>
    <name evidence="1" type="ORF">AGERDE_LOCUS2509</name>
</gene>
<sequence>MPSQQHMLSDDAQEVIDEVIACARYGEYEELLECMRSQSTNCLVTKSSFGNTALHMACANGHLAGRSAIYEAQQNNHEKIVEYLLNVVDPIKPETVDENIEAEEKHIINDNNDDTIQAG</sequence>
<name>A0A9N8VTZ7_9GLOM</name>
<protein>
    <submittedName>
        <fullName evidence="1">10560_t:CDS:1</fullName>
    </submittedName>
</protein>
<comment type="caution">
    <text evidence="1">The sequence shown here is derived from an EMBL/GenBank/DDBJ whole genome shotgun (WGS) entry which is preliminary data.</text>
</comment>
<proteinExistence type="predicted"/>
<dbReference type="InterPro" id="IPR002110">
    <property type="entry name" value="Ankyrin_rpt"/>
</dbReference>
<dbReference type="InterPro" id="IPR036770">
    <property type="entry name" value="Ankyrin_rpt-contain_sf"/>
</dbReference>